<dbReference type="Proteomes" id="UP000827092">
    <property type="component" value="Unassembled WGS sequence"/>
</dbReference>
<evidence type="ECO:0000256" key="1">
    <source>
        <dbReference type="SAM" id="MobiDB-lite"/>
    </source>
</evidence>
<name>A0AAV6VUG7_9ARAC</name>
<accession>A0AAV6VUG7</accession>
<comment type="caution">
    <text evidence="2">The sequence shown here is derived from an EMBL/GenBank/DDBJ whole genome shotgun (WGS) entry which is preliminary data.</text>
</comment>
<feature type="compositionally biased region" description="Low complexity" evidence="1">
    <location>
        <begin position="161"/>
        <end position="171"/>
    </location>
</feature>
<feature type="region of interest" description="Disordered" evidence="1">
    <location>
        <begin position="1"/>
        <end position="43"/>
    </location>
</feature>
<reference evidence="2 3" key="1">
    <citation type="journal article" date="2022" name="Nat. Ecol. Evol.">
        <title>A masculinizing supergene underlies an exaggerated male reproductive morph in a spider.</title>
        <authorList>
            <person name="Hendrickx F."/>
            <person name="De Corte Z."/>
            <person name="Sonet G."/>
            <person name="Van Belleghem S.M."/>
            <person name="Kostlbacher S."/>
            <person name="Vangestel C."/>
        </authorList>
    </citation>
    <scope>NUCLEOTIDE SEQUENCE [LARGE SCALE GENOMIC DNA]</scope>
    <source>
        <strain evidence="2">W744_W776</strain>
    </source>
</reference>
<keyword evidence="3" id="KW-1185">Reference proteome</keyword>
<evidence type="ECO:0000313" key="3">
    <source>
        <dbReference type="Proteomes" id="UP000827092"/>
    </source>
</evidence>
<proteinExistence type="predicted"/>
<organism evidence="2 3">
    <name type="scientific">Oedothorax gibbosus</name>
    <dbReference type="NCBI Taxonomy" id="931172"/>
    <lineage>
        <taxon>Eukaryota</taxon>
        <taxon>Metazoa</taxon>
        <taxon>Ecdysozoa</taxon>
        <taxon>Arthropoda</taxon>
        <taxon>Chelicerata</taxon>
        <taxon>Arachnida</taxon>
        <taxon>Araneae</taxon>
        <taxon>Araneomorphae</taxon>
        <taxon>Entelegynae</taxon>
        <taxon>Araneoidea</taxon>
        <taxon>Linyphiidae</taxon>
        <taxon>Erigoninae</taxon>
        <taxon>Oedothorax</taxon>
    </lineage>
</organism>
<feature type="region of interest" description="Disordered" evidence="1">
    <location>
        <begin position="161"/>
        <end position="184"/>
    </location>
</feature>
<gene>
    <name evidence="2" type="ORF">JTE90_000295</name>
</gene>
<dbReference type="EMBL" id="JAFNEN010000027">
    <property type="protein sequence ID" value="KAG8199427.1"/>
    <property type="molecule type" value="Genomic_DNA"/>
</dbReference>
<sequence>MKIKTKIHSLRTPSRQTAQRQATPPFQKSAQLTDGQPLHQQPSTNLLTSARSKNGFPFAIVVDHDAGQMCSIVDNPEPDLLGDFRAPGKIGGQDKRRVLMNGQKRGSHKKSSLKTFVLSSTLQAWRPQRAFCGGTRATVLEDTGLDPPTVRDVLEFLFKKTPTPDTSSSRSSSDEEDVDFGDAGVEMGGQRAKFTIQVTVSVRHPTDINRHFYEALKRRRVILAEE</sequence>
<feature type="compositionally biased region" description="Polar residues" evidence="1">
    <location>
        <begin position="11"/>
        <end position="43"/>
    </location>
</feature>
<protein>
    <submittedName>
        <fullName evidence="2">Uncharacterized protein</fullName>
    </submittedName>
</protein>
<dbReference type="AlphaFoldDB" id="A0AAV6VUG7"/>
<evidence type="ECO:0000313" key="2">
    <source>
        <dbReference type="EMBL" id="KAG8199427.1"/>
    </source>
</evidence>